<dbReference type="EMBL" id="GL377303">
    <property type="protein sequence ID" value="EFJ01357.1"/>
    <property type="molecule type" value="Genomic_DNA"/>
</dbReference>
<organism evidence="4">
    <name type="scientific">Schizophyllum commune (strain H4-8 / FGSC 9210)</name>
    <name type="common">Split gill fungus</name>
    <dbReference type="NCBI Taxonomy" id="578458"/>
    <lineage>
        <taxon>Eukaryota</taxon>
        <taxon>Fungi</taxon>
        <taxon>Dikarya</taxon>
        <taxon>Basidiomycota</taxon>
        <taxon>Agaricomycotina</taxon>
        <taxon>Agaricomycetes</taxon>
        <taxon>Agaricomycetidae</taxon>
        <taxon>Agaricales</taxon>
        <taxon>Schizophyllaceae</taxon>
        <taxon>Schizophyllum</taxon>
    </lineage>
</organism>
<dbReference type="InParanoid" id="D8PTQ9"/>
<dbReference type="InterPro" id="IPR036322">
    <property type="entry name" value="WD40_repeat_dom_sf"/>
</dbReference>
<dbReference type="PANTHER" id="PTHR44019:SF8">
    <property type="entry name" value="POC1 CENTRIOLAR PROTEIN HOMOLOG"/>
    <property type="match status" value="1"/>
</dbReference>
<keyword evidence="4" id="KW-1185">Reference proteome</keyword>
<reference evidence="3 4" key="1">
    <citation type="journal article" date="2010" name="Nat. Biotechnol.">
        <title>Genome sequence of the model mushroom Schizophyllum commune.</title>
        <authorList>
            <person name="Ohm R.A."/>
            <person name="de Jong J.F."/>
            <person name="Lugones L.G."/>
            <person name="Aerts A."/>
            <person name="Kothe E."/>
            <person name="Stajich J.E."/>
            <person name="de Vries R.P."/>
            <person name="Record E."/>
            <person name="Levasseur A."/>
            <person name="Baker S.E."/>
            <person name="Bartholomew K.A."/>
            <person name="Coutinho P.M."/>
            <person name="Erdmann S."/>
            <person name="Fowler T.J."/>
            <person name="Gathman A.C."/>
            <person name="Lombard V."/>
            <person name="Henrissat B."/>
            <person name="Knabe N."/>
            <person name="Kuees U."/>
            <person name="Lilly W.W."/>
            <person name="Lindquist E."/>
            <person name="Lucas S."/>
            <person name="Magnuson J.K."/>
            <person name="Piumi F."/>
            <person name="Raudaskoski M."/>
            <person name="Salamov A."/>
            <person name="Schmutz J."/>
            <person name="Schwarze F.W.M.R."/>
            <person name="vanKuyk P.A."/>
            <person name="Horton J.S."/>
            <person name="Grigoriev I.V."/>
            <person name="Woesten H.A.B."/>
        </authorList>
    </citation>
    <scope>NUCLEOTIDE SEQUENCE [LARGE SCALE GENOMIC DNA]</scope>
    <source>
        <strain evidence="4">H4-8 / FGSC 9210</strain>
    </source>
</reference>
<evidence type="ECO:0000313" key="3">
    <source>
        <dbReference type="EMBL" id="EFJ01357.1"/>
    </source>
</evidence>
<evidence type="ECO:0000256" key="1">
    <source>
        <dbReference type="ARBA" id="ARBA00022574"/>
    </source>
</evidence>
<dbReference type="InterPro" id="IPR050505">
    <property type="entry name" value="WDR55/POC1"/>
</dbReference>
<dbReference type="STRING" id="578458.D8PTQ9"/>
<accession>D8PTQ9</accession>
<dbReference type="HOGENOM" id="CLU_834599_0_0_1"/>
<dbReference type="SUPFAM" id="SSF50978">
    <property type="entry name" value="WD40 repeat-like"/>
    <property type="match status" value="1"/>
</dbReference>
<proteinExistence type="predicted"/>
<keyword evidence="2" id="KW-0677">Repeat</keyword>
<dbReference type="Proteomes" id="UP000007431">
    <property type="component" value="Unassembled WGS sequence"/>
</dbReference>
<dbReference type="VEuPathDB" id="FungiDB:SCHCODRAFT_02604484"/>
<sequence length="333" mass="36529">MHRPDNFRWPLVDGYQVAQLTDDMGRPMPIERIVIGASGKFVAALTLDNRIRVCATSTRKEVSKLGHSKHVADFGFLDNSEVIYALHDDGHVKWEKTKKRDNDRWKRAAIHGTDFGQHPASAVWQGRIAISERNGNVRFWVLKKYNGRWHEPQKLFNQPRITVMKFAENGEALVGGTSDGLLWHFGMTSGTLRTLHVFEQAITSIDIDQVQGSGRALVSLANGHAVLYDLRPGAAGVERVYAPEGRPAAPSFGALFAAGGKAVVHGTARGCVLVWDTAKAQVVYGMNNSEDDPITCAAAFEGDGEKPGFIVTGSKGGQLVWWAQPSSSKRRAE</sequence>
<evidence type="ECO:0000313" key="4">
    <source>
        <dbReference type="Proteomes" id="UP000007431"/>
    </source>
</evidence>
<protein>
    <submittedName>
        <fullName evidence="3">Expressed protein</fullName>
    </submittedName>
</protein>
<dbReference type="InterPro" id="IPR015943">
    <property type="entry name" value="WD40/YVTN_repeat-like_dom_sf"/>
</dbReference>
<name>D8PTQ9_SCHCM</name>
<dbReference type="GeneID" id="9594788"/>
<dbReference type="OrthoDB" id="3236053at2759"/>
<gene>
    <name evidence="3" type="ORF">SCHCODRAFT_84652</name>
</gene>
<dbReference type="Gene3D" id="2.130.10.10">
    <property type="entry name" value="YVTN repeat-like/Quinoprotein amine dehydrogenase"/>
    <property type="match status" value="2"/>
</dbReference>
<dbReference type="KEGG" id="scm:SCHCO_02604484"/>
<keyword evidence="1" id="KW-0853">WD repeat</keyword>
<dbReference type="AlphaFoldDB" id="D8PTQ9"/>
<dbReference type="PANTHER" id="PTHR44019">
    <property type="entry name" value="WD REPEAT-CONTAINING PROTEIN 55"/>
    <property type="match status" value="1"/>
</dbReference>
<evidence type="ECO:0000256" key="2">
    <source>
        <dbReference type="ARBA" id="ARBA00022737"/>
    </source>
</evidence>
<dbReference type="OMA" id="TISTWTQ"/>